<name>A0A834VE09_SARSC</name>
<accession>A0A834VE09</accession>
<feature type="transmembrane region" description="Helical" evidence="1">
    <location>
        <begin position="282"/>
        <end position="300"/>
    </location>
</feature>
<keyword evidence="1" id="KW-0472">Membrane</keyword>
<feature type="transmembrane region" description="Helical" evidence="1">
    <location>
        <begin position="210"/>
        <end position="229"/>
    </location>
</feature>
<dbReference type="AlphaFoldDB" id="A0A834VE09"/>
<feature type="transmembrane region" description="Helical" evidence="1">
    <location>
        <begin position="95"/>
        <end position="117"/>
    </location>
</feature>
<feature type="transmembrane region" description="Helical" evidence="1">
    <location>
        <begin position="156"/>
        <end position="177"/>
    </location>
</feature>
<feature type="transmembrane region" description="Helical" evidence="1">
    <location>
        <begin position="55"/>
        <end position="74"/>
    </location>
</feature>
<reference evidence="3" key="3">
    <citation type="submission" date="2022-06" db="UniProtKB">
        <authorList>
            <consortium name="EnsemblMetazoa"/>
        </authorList>
    </citation>
    <scope>IDENTIFICATION</scope>
</reference>
<feature type="transmembrane region" description="Helical" evidence="1">
    <location>
        <begin position="416"/>
        <end position="438"/>
    </location>
</feature>
<keyword evidence="1" id="KW-0812">Transmembrane</keyword>
<evidence type="ECO:0000313" key="2">
    <source>
        <dbReference type="EMBL" id="KAF7491639.1"/>
    </source>
</evidence>
<proteinExistence type="predicted"/>
<reference evidence="4" key="1">
    <citation type="journal article" date="2020" name="PLoS Negl. Trop. Dis.">
        <title>High-quality nuclear genome for Sarcoptes scabiei-A critical resource for a neglected parasite.</title>
        <authorList>
            <person name="Korhonen P.K."/>
            <person name="Gasser R.B."/>
            <person name="Ma G."/>
            <person name="Wang T."/>
            <person name="Stroehlein A.J."/>
            <person name="Young N.D."/>
            <person name="Ang C.S."/>
            <person name="Fernando D.D."/>
            <person name="Lu H.C."/>
            <person name="Taylor S."/>
            <person name="Reynolds S.L."/>
            <person name="Mofiz E."/>
            <person name="Najaraj S.H."/>
            <person name="Gowda H."/>
            <person name="Madugundu A."/>
            <person name="Renuse S."/>
            <person name="Holt D."/>
            <person name="Pandey A."/>
            <person name="Papenfuss A.T."/>
            <person name="Fischer K."/>
        </authorList>
    </citation>
    <scope>NUCLEOTIDE SEQUENCE [LARGE SCALE GENOMIC DNA]</scope>
</reference>
<evidence type="ECO:0000256" key="1">
    <source>
        <dbReference type="SAM" id="Phobius"/>
    </source>
</evidence>
<keyword evidence="1" id="KW-1133">Transmembrane helix</keyword>
<feature type="transmembrane region" description="Helical" evidence="1">
    <location>
        <begin position="458"/>
        <end position="476"/>
    </location>
</feature>
<feature type="transmembrane region" description="Helical" evidence="1">
    <location>
        <begin position="306"/>
        <end position="329"/>
    </location>
</feature>
<dbReference type="Proteomes" id="UP000070412">
    <property type="component" value="Unassembled WGS sequence"/>
</dbReference>
<sequence>MEITEFIPKKVNRMGEIFELYFKAIKKYGYRVDFSVEQYQNRSIVIDRKTFHSSFYSSCRSWFLILYFLFSLTFHQEKFYKPIRIKDGIDLRIPVIALAIYLISIEISYLSVLIEILTYRLKTVKVFDALINFHESKLTYINHCRLLRNFFVARLLFGWVAKLIVFFSLILSSIVSIRSILISRDNFELIREFITVLIISYVTVKHVAFIMNILFIVMVFFIFPLEFLAARLKQPIDFIESYVYDPIKIVRIRFDMMQSFVKDYAEIIWQIDRINHHTKREFFVGECIMKSLMILTAYLLQKQKKIDTLSFFVLFLTIEVAFVFNLLFYKASDLTDLNYKFYRIFTIYNARNQFVLRNKLINTRRCYFSNILKHIKTNLQIQSFPARPFGFSVEFTVEQYLNRSIPYNLKTFRLTIFRFVTIWTTIIILLSTILVPGFDKFISIKQLEETHHVNRLDLIYIYSVLMVISWENLSLIEFKNVIRYRNPSNEIIIHFIQFDFDRKIPKQIQNDLIKIS</sequence>
<organism evidence="2">
    <name type="scientific">Sarcoptes scabiei</name>
    <name type="common">Itch mite</name>
    <name type="synonym">Acarus scabiei</name>
    <dbReference type="NCBI Taxonomy" id="52283"/>
    <lineage>
        <taxon>Eukaryota</taxon>
        <taxon>Metazoa</taxon>
        <taxon>Ecdysozoa</taxon>
        <taxon>Arthropoda</taxon>
        <taxon>Chelicerata</taxon>
        <taxon>Arachnida</taxon>
        <taxon>Acari</taxon>
        <taxon>Acariformes</taxon>
        <taxon>Sarcoptiformes</taxon>
        <taxon>Astigmata</taxon>
        <taxon>Psoroptidia</taxon>
        <taxon>Sarcoptoidea</taxon>
        <taxon>Sarcoptidae</taxon>
        <taxon>Sarcoptinae</taxon>
        <taxon>Sarcoptes</taxon>
    </lineage>
</organism>
<reference evidence="2" key="2">
    <citation type="submission" date="2020-01" db="EMBL/GenBank/DDBJ databases">
        <authorList>
            <person name="Korhonen P.K.K."/>
            <person name="Guangxu M.G."/>
            <person name="Wang T.W."/>
            <person name="Stroehlein A.J.S."/>
            <person name="Young N.D."/>
            <person name="Ang C.-S.A."/>
            <person name="Fernando D.W.F."/>
            <person name="Lu H.L."/>
            <person name="Taylor S.T."/>
            <person name="Ehtesham M.E.M."/>
            <person name="Najaraj S.H.N."/>
            <person name="Harsha G.H.G."/>
            <person name="Madugundu A.M."/>
            <person name="Renuse S.R."/>
            <person name="Holt D.H."/>
            <person name="Pandey A.P."/>
            <person name="Papenfuss A.P."/>
            <person name="Gasser R.B.G."/>
            <person name="Fischer K.F."/>
        </authorList>
    </citation>
    <scope>NUCLEOTIDE SEQUENCE</scope>
    <source>
        <strain evidence="2">SSS_KF_BRIS2020</strain>
    </source>
</reference>
<dbReference type="EMBL" id="WVUK01000058">
    <property type="protein sequence ID" value="KAF7491639.1"/>
    <property type="molecule type" value="Genomic_DNA"/>
</dbReference>
<gene>
    <name evidence="2" type="ORF">SSS_1064</name>
</gene>
<dbReference type="EnsemblMetazoa" id="SSS_1064s_mrna">
    <property type="protein sequence ID" value="KAF7491639.1"/>
    <property type="gene ID" value="SSS_1064"/>
</dbReference>
<evidence type="ECO:0000313" key="4">
    <source>
        <dbReference type="Proteomes" id="UP000070412"/>
    </source>
</evidence>
<keyword evidence="4" id="KW-1185">Reference proteome</keyword>
<evidence type="ECO:0008006" key="5">
    <source>
        <dbReference type="Google" id="ProtNLM"/>
    </source>
</evidence>
<protein>
    <recommendedName>
        <fullName evidence="5">Gustatory receptor</fullName>
    </recommendedName>
</protein>
<evidence type="ECO:0000313" key="3">
    <source>
        <dbReference type="EnsemblMetazoa" id="KAF7491639.1"/>
    </source>
</evidence>